<feature type="coiled-coil region" evidence="2">
    <location>
        <begin position="350"/>
        <end position="395"/>
    </location>
</feature>
<gene>
    <name evidence="4" type="ORF">EWB00_002430</name>
</gene>
<dbReference type="InterPro" id="IPR039902">
    <property type="entry name" value="CCDC148/CCDC112"/>
</dbReference>
<evidence type="ECO:0000256" key="3">
    <source>
        <dbReference type="SAM" id="MobiDB-lite"/>
    </source>
</evidence>
<proteinExistence type="predicted"/>
<evidence type="ECO:0000256" key="1">
    <source>
        <dbReference type="ARBA" id="ARBA00023054"/>
    </source>
</evidence>
<keyword evidence="1 2" id="KW-0175">Coiled coil</keyword>
<keyword evidence="5" id="KW-1185">Reference proteome</keyword>
<reference evidence="4 5" key="1">
    <citation type="submission" date="2019-03" db="EMBL/GenBank/DDBJ databases">
        <title>An improved genome assembly of the fluke Schistosoma japonicum.</title>
        <authorList>
            <person name="Hu W."/>
            <person name="Luo F."/>
            <person name="Yin M."/>
            <person name="Mo X."/>
            <person name="Sun C."/>
            <person name="Wu Q."/>
            <person name="Zhu B."/>
            <person name="Xiang M."/>
            <person name="Wang J."/>
            <person name="Wang Y."/>
            <person name="Zhang T."/>
            <person name="Xu B."/>
            <person name="Zheng H."/>
            <person name="Feng Z."/>
        </authorList>
    </citation>
    <scope>NUCLEOTIDE SEQUENCE [LARGE SCALE GENOMIC DNA]</scope>
    <source>
        <strain evidence="4">HuSjv2</strain>
        <tissue evidence="4">Worms</tissue>
    </source>
</reference>
<evidence type="ECO:0000313" key="5">
    <source>
        <dbReference type="Proteomes" id="UP000311919"/>
    </source>
</evidence>
<dbReference type="PANTHER" id="PTHR21549:SF0">
    <property type="entry name" value="COILED-COIL DOMAIN-CONTAINING PROTEIN 112"/>
    <property type="match status" value="1"/>
</dbReference>
<organism evidence="4 5">
    <name type="scientific">Schistosoma japonicum</name>
    <name type="common">Blood fluke</name>
    <dbReference type="NCBI Taxonomy" id="6182"/>
    <lineage>
        <taxon>Eukaryota</taxon>
        <taxon>Metazoa</taxon>
        <taxon>Spiralia</taxon>
        <taxon>Lophotrochozoa</taxon>
        <taxon>Platyhelminthes</taxon>
        <taxon>Trematoda</taxon>
        <taxon>Digenea</taxon>
        <taxon>Strigeidida</taxon>
        <taxon>Schistosomatoidea</taxon>
        <taxon>Schistosomatidae</taxon>
        <taxon>Schistosoma</taxon>
    </lineage>
</organism>
<feature type="region of interest" description="Disordered" evidence="3">
    <location>
        <begin position="194"/>
        <end position="231"/>
    </location>
</feature>
<dbReference type="STRING" id="6182.A0A4Z2DCL5"/>
<evidence type="ECO:0000256" key="2">
    <source>
        <dbReference type="SAM" id="Coils"/>
    </source>
</evidence>
<sequence length="497" mass="58878">MLNVIMKQEGKNETKIDSSSDLRLLDYQSKKFFKQSNQLFKKLSLQHTEIKQILEYFQSLQSTLLIDGKKFYQKLLNCQTFIELFNEKKLQIKNKQISHLSNVNELQKLLKDIEDMLTEYKQEERMISNNLPSEINEFQNFLDKHGGRTGGWSIDEHTKFLKHLKLYKHQCKNALNNHENNQNDKINIHQQNNETKDEIQQQTIKNDDTNKHTTINTTTSDSNSSSSSSSSVVSYNISTFHQEFANIIMNKTPEEVAEHEKWWKEFQRLENAKRVLFKSGVKKNDYIQPTAIVKCDWEDEKTTDETSSLQYMSRRKEYQKKNNTDDDNNDTVEIKHNSYAKQQHLSMEQLEARRVELELWRQQRQEMKKQEEELKRQAEIQLKNAQLELKRKRQAKIQQKISLYKQEKMAEKLATLQSLALQTKMEQLNRQAEINKAASRIQQRTTIQVTRDPKRLCQLTKGWKLRLAQPKIDNLVNQGLDLSVNTGRMIPKWRRNL</sequence>
<dbReference type="AlphaFoldDB" id="A0A4Z2DCL5"/>
<dbReference type="OrthoDB" id="2152435at2759"/>
<feature type="region of interest" description="Disordered" evidence="3">
    <location>
        <begin position="304"/>
        <end position="331"/>
    </location>
</feature>
<comment type="caution">
    <text evidence="4">The sequence shown here is derived from an EMBL/GenBank/DDBJ whole genome shotgun (WGS) entry which is preliminary data.</text>
</comment>
<protein>
    <submittedName>
        <fullName evidence="4">Coiled-coil domain-containing protein</fullName>
    </submittedName>
</protein>
<name>A0A4Z2DCL5_SCHJA</name>
<dbReference type="PANTHER" id="PTHR21549">
    <property type="entry name" value="MUTATED IN BLADDER CANCER 1"/>
    <property type="match status" value="1"/>
</dbReference>
<feature type="compositionally biased region" description="Basic and acidic residues" evidence="3">
    <location>
        <begin position="314"/>
        <end position="324"/>
    </location>
</feature>
<feature type="compositionally biased region" description="Low complexity" evidence="3">
    <location>
        <begin position="213"/>
        <end position="231"/>
    </location>
</feature>
<dbReference type="Proteomes" id="UP000311919">
    <property type="component" value="Unassembled WGS sequence"/>
</dbReference>
<dbReference type="EMBL" id="SKCS01000180">
    <property type="protein sequence ID" value="TNN14206.1"/>
    <property type="molecule type" value="Genomic_DNA"/>
</dbReference>
<feature type="coiled-coil region" evidence="2">
    <location>
        <begin position="103"/>
        <end position="130"/>
    </location>
</feature>
<evidence type="ECO:0000313" key="4">
    <source>
        <dbReference type="EMBL" id="TNN14206.1"/>
    </source>
</evidence>
<feature type="compositionally biased region" description="Basic and acidic residues" evidence="3">
    <location>
        <begin position="194"/>
        <end position="211"/>
    </location>
</feature>
<accession>A0A4Z2DCL5</accession>